<organism evidence="2 3">
    <name type="scientific">Candidatus Daviesbacteria bacterium RIFOXYD1_FULL_41_10</name>
    <dbReference type="NCBI Taxonomy" id="1797801"/>
    <lineage>
        <taxon>Bacteria</taxon>
        <taxon>Candidatus Daviesiibacteriota</taxon>
    </lineage>
</organism>
<comment type="caution">
    <text evidence="2">The sequence shown here is derived from an EMBL/GenBank/DDBJ whole genome shotgun (WGS) entry which is preliminary data.</text>
</comment>
<dbReference type="SUPFAM" id="SSF55729">
    <property type="entry name" value="Acyl-CoA N-acyltransferases (Nat)"/>
    <property type="match status" value="1"/>
</dbReference>
<evidence type="ECO:0000313" key="2">
    <source>
        <dbReference type="EMBL" id="OGE71024.1"/>
    </source>
</evidence>
<evidence type="ECO:0000259" key="1">
    <source>
        <dbReference type="PROSITE" id="PS51186"/>
    </source>
</evidence>
<protein>
    <recommendedName>
        <fullName evidence="1">N-acetyltransferase domain-containing protein</fullName>
    </recommendedName>
</protein>
<dbReference type="PROSITE" id="PS51186">
    <property type="entry name" value="GNAT"/>
    <property type="match status" value="1"/>
</dbReference>
<reference evidence="2 3" key="1">
    <citation type="journal article" date="2016" name="Nat. Commun.">
        <title>Thousands of microbial genomes shed light on interconnected biogeochemical processes in an aquifer system.</title>
        <authorList>
            <person name="Anantharaman K."/>
            <person name="Brown C.T."/>
            <person name="Hug L.A."/>
            <person name="Sharon I."/>
            <person name="Castelle C.J."/>
            <person name="Probst A.J."/>
            <person name="Thomas B.C."/>
            <person name="Singh A."/>
            <person name="Wilkins M.J."/>
            <person name="Karaoz U."/>
            <person name="Brodie E.L."/>
            <person name="Williams K.H."/>
            <person name="Hubbard S.S."/>
            <person name="Banfield J.F."/>
        </authorList>
    </citation>
    <scope>NUCLEOTIDE SEQUENCE [LARGE SCALE GENOMIC DNA]</scope>
</reference>
<dbReference type="CDD" id="cd04301">
    <property type="entry name" value="NAT_SF"/>
    <property type="match status" value="1"/>
</dbReference>
<dbReference type="GO" id="GO:0016747">
    <property type="term" value="F:acyltransferase activity, transferring groups other than amino-acyl groups"/>
    <property type="evidence" value="ECO:0007669"/>
    <property type="project" value="InterPro"/>
</dbReference>
<dbReference type="InterPro" id="IPR000182">
    <property type="entry name" value="GNAT_dom"/>
</dbReference>
<dbReference type="AlphaFoldDB" id="A0A1F5N087"/>
<proteinExistence type="predicted"/>
<dbReference type="EMBL" id="MFEC01000022">
    <property type="protein sequence ID" value="OGE71024.1"/>
    <property type="molecule type" value="Genomic_DNA"/>
</dbReference>
<dbReference type="Pfam" id="PF13508">
    <property type="entry name" value="Acetyltransf_7"/>
    <property type="match status" value="1"/>
</dbReference>
<dbReference type="Proteomes" id="UP000177135">
    <property type="component" value="Unassembled WGS sequence"/>
</dbReference>
<dbReference type="Gene3D" id="3.40.630.30">
    <property type="match status" value="1"/>
</dbReference>
<gene>
    <name evidence="2" type="ORF">A2617_01070</name>
</gene>
<feature type="domain" description="N-acetyltransferase" evidence="1">
    <location>
        <begin position="2"/>
        <end position="155"/>
    </location>
</feature>
<accession>A0A1F5N087</accession>
<sequence length="157" mass="17836">MSEIRLCTEKALGVLADVYVKAYASVDVGEKWDQESAHKLLQYWLKRQPDLFFLAETDSKIVGGFVAGIKPWWDGNHLVDGEIFVDPGYQGKGVGSELSKVMFGTAMEKYGARIWDAFTFRKPDFPKGWYQKLGFKEVKEWMMISGDLENALEILGK</sequence>
<dbReference type="InterPro" id="IPR016181">
    <property type="entry name" value="Acyl_CoA_acyltransferase"/>
</dbReference>
<name>A0A1F5N087_9BACT</name>
<evidence type="ECO:0000313" key="3">
    <source>
        <dbReference type="Proteomes" id="UP000177135"/>
    </source>
</evidence>